<organism evidence="4 5">
    <name type="scientific">Streptomyces fragilis</name>
    <dbReference type="NCBI Taxonomy" id="67301"/>
    <lineage>
        <taxon>Bacteria</taxon>
        <taxon>Bacillati</taxon>
        <taxon>Actinomycetota</taxon>
        <taxon>Actinomycetes</taxon>
        <taxon>Kitasatosporales</taxon>
        <taxon>Streptomycetaceae</taxon>
        <taxon>Streptomyces</taxon>
    </lineage>
</organism>
<keyword evidence="1" id="KW-0238">DNA-binding</keyword>
<dbReference type="InterPro" id="IPR036625">
    <property type="entry name" value="E3-bd_dom_sf"/>
</dbReference>
<evidence type="ECO:0000256" key="1">
    <source>
        <dbReference type="ARBA" id="ARBA00023125"/>
    </source>
</evidence>
<sequence>MATHAVPVDASKKDEPGVKEVTTHIPGVGPVQAYFKVVTTDDYDGKTEKDVETFRFSSPILLESEQEVIGEDGEPEKNDDGSTKLEVVKLWKTVAYEIDLGEGSRDKLVAALAPFVEKAREVAAPITATPVRQTSSGPSHDLNAIREWAKSAGHDVKDKGRVAAKVIEAYYNSTGKPNPESTSRLL</sequence>
<evidence type="ECO:0000259" key="3">
    <source>
        <dbReference type="Pfam" id="PF23359"/>
    </source>
</evidence>
<dbReference type="Pfam" id="PF23359">
    <property type="entry name" value="Lsr2_DNA-bd"/>
    <property type="match status" value="1"/>
</dbReference>
<feature type="compositionally biased region" description="Basic and acidic residues" evidence="2">
    <location>
        <begin position="10"/>
        <end position="22"/>
    </location>
</feature>
<dbReference type="InterPro" id="IPR055370">
    <property type="entry name" value="Lsr2_DNA-bd"/>
</dbReference>
<dbReference type="Proteomes" id="UP001550850">
    <property type="component" value="Unassembled WGS sequence"/>
</dbReference>
<reference evidence="4 5" key="1">
    <citation type="submission" date="2024-06" db="EMBL/GenBank/DDBJ databases">
        <title>The Natural Products Discovery Center: Release of the First 8490 Sequenced Strains for Exploring Actinobacteria Biosynthetic Diversity.</title>
        <authorList>
            <person name="Kalkreuter E."/>
            <person name="Kautsar S.A."/>
            <person name="Yang D."/>
            <person name="Bader C.D."/>
            <person name="Teijaro C.N."/>
            <person name="Fluegel L."/>
            <person name="Davis C.M."/>
            <person name="Simpson J.R."/>
            <person name="Lauterbach L."/>
            <person name="Steele A.D."/>
            <person name="Gui C."/>
            <person name="Meng S."/>
            <person name="Li G."/>
            <person name="Viehrig K."/>
            <person name="Ye F."/>
            <person name="Su P."/>
            <person name="Kiefer A.F."/>
            <person name="Nichols A."/>
            <person name="Cepeda A.J."/>
            <person name="Yan W."/>
            <person name="Fan B."/>
            <person name="Jiang Y."/>
            <person name="Adhikari A."/>
            <person name="Zheng C.-J."/>
            <person name="Schuster L."/>
            <person name="Cowan T.M."/>
            <person name="Smanski M.J."/>
            <person name="Chevrette M.G."/>
            <person name="De Carvalho L.P.S."/>
            <person name="Shen B."/>
        </authorList>
    </citation>
    <scope>NUCLEOTIDE SEQUENCE [LARGE SCALE GENOMIC DNA]</scope>
    <source>
        <strain evidence="4 5">NPDC038104</strain>
    </source>
</reference>
<name>A0ABV2YAG6_9ACTN</name>
<proteinExistence type="predicted"/>
<evidence type="ECO:0000313" key="4">
    <source>
        <dbReference type="EMBL" id="MEU3552730.1"/>
    </source>
</evidence>
<accession>A0ABV2YAG6</accession>
<evidence type="ECO:0000256" key="2">
    <source>
        <dbReference type="SAM" id="MobiDB-lite"/>
    </source>
</evidence>
<keyword evidence="5" id="KW-1185">Reference proteome</keyword>
<dbReference type="InterPro" id="IPR042261">
    <property type="entry name" value="Lsr2-like_dimerization"/>
</dbReference>
<dbReference type="Gene3D" id="4.10.320.10">
    <property type="entry name" value="E3-binding domain"/>
    <property type="match status" value="1"/>
</dbReference>
<gene>
    <name evidence="4" type="ORF">AB0E65_00610</name>
</gene>
<evidence type="ECO:0000313" key="5">
    <source>
        <dbReference type="Proteomes" id="UP001550850"/>
    </source>
</evidence>
<dbReference type="EMBL" id="JBEZUR010000001">
    <property type="protein sequence ID" value="MEU3552730.1"/>
    <property type="molecule type" value="Genomic_DNA"/>
</dbReference>
<comment type="caution">
    <text evidence="4">The sequence shown here is derived from an EMBL/GenBank/DDBJ whole genome shotgun (WGS) entry which is preliminary data.</text>
</comment>
<feature type="domain" description="Lsr2 DNA-binding" evidence="3">
    <location>
        <begin position="140"/>
        <end position="171"/>
    </location>
</feature>
<dbReference type="Gene3D" id="3.30.60.230">
    <property type="entry name" value="Lsr2, dimerization domain"/>
    <property type="match status" value="1"/>
</dbReference>
<dbReference type="RefSeq" id="WP_108954074.1">
    <property type="nucleotide sequence ID" value="NZ_BEVZ01000003.1"/>
</dbReference>
<feature type="region of interest" description="Disordered" evidence="2">
    <location>
        <begin position="1"/>
        <end position="23"/>
    </location>
</feature>
<protein>
    <submittedName>
        <fullName evidence="4">Lsr2 family protein</fullName>
    </submittedName>
</protein>